<dbReference type="AlphaFoldDB" id="A0A5B6W895"/>
<comment type="caution">
    <text evidence="1">The sequence shown here is derived from an EMBL/GenBank/DDBJ whole genome shotgun (WGS) entry which is preliminary data.</text>
</comment>
<dbReference type="OrthoDB" id="1932348at2759"/>
<evidence type="ECO:0000313" key="1">
    <source>
        <dbReference type="EMBL" id="KAA3477961.1"/>
    </source>
</evidence>
<dbReference type="PANTHER" id="PTHR34676">
    <property type="entry name" value="DUF4219 DOMAIN-CONTAINING PROTEIN-RELATED"/>
    <property type="match status" value="1"/>
</dbReference>
<protein>
    <submittedName>
        <fullName evidence="1">Zf-CCHC domain-containing protein/UBN2 domain-containing protein</fullName>
    </submittedName>
</protein>
<name>A0A5B6W895_9ROSI</name>
<gene>
    <name evidence="1" type="ORF">EPI10_011810</name>
</gene>
<reference evidence="2" key="1">
    <citation type="journal article" date="2019" name="Plant Biotechnol. J.">
        <title>Genome sequencing of the Australian wild diploid species Gossypium australe highlights disease resistance and delayed gland morphogenesis.</title>
        <authorList>
            <person name="Cai Y."/>
            <person name="Cai X."/>
            <person name="Wang Q."/>
            <person name="Wang P."/>
            <person name="Zhang Y."/>
            <person name="Cai C."/>
            <person name="Xu Y."/>
            <person name="Wang K."/>
            <person name="Zhou Z."/>
            <person name="Wang C."/>
            <person name="Geng S."/>
            <person name="Li B."/>
            <person name="Dong Q."/>
            <person name="Hou Y."/>
            <person name="Wang H."/>
            <person name="Ai P."/>
            <person name="Liu Z."/>
            <person name="Yi F."/>
            <person name="Sun M."/>
            <person name="An G."/>
            <person name="Cheng J."/>
            <person name="Zhang Y."/>
            <person name="Shi Q."/>
            <person name="Xie Y."/>
            <person name="Shi X."/>
            <person name="Chang Y."/>
            <person name="Huang F."/>
            <person name="Chen Y."/>
            <person name="Hong S."/>
            <person name="Mi L."/>
            <person name="Sun Q."/>
            <person name="Zhang L."/>
            <person name="Zhou B."/>
            <person name="Peng R."/>
            <person name="Zhang X."/>
            <person name="Liu F."/>
        </authorList>
    </citation>
    <scope>NUCLEOTIDE SEQUENCE [LARGE SCALE GENOMIC DNA]</scope>
    <source>
        <strain evidence="2">cv. PA1801</strain>
    </source>
</reference>
<dbReference type="EMBL" id="SMMG02000004">
    <property type="protein sequence ID" value="KAA3477961.1"/>
    <property type="molecule type" value="Genomic_DNA"/>
</dbReference>
<proteinExistence type="predicted"/>
<keyword evidence="2" id="KW-1185">Reference proteome</keyword>
<evidence type="ECO:0000313" key="2">
    <source>
        <dbReference type="Proteomes" id="UP000325315"/>
    </source>
</evidence>
<dbReference type="PANTHER" id="PTHR34676:SF8">
    <property type="entry name" value="TRANSMEMBRANE PROTEIN"/>
    <property type="match status" value="1"/>
</dbReference>
<dbReference type="Proteomes" id="UP000325315">
    <property type="component" value="Unassembled WGS sequence"/>
</dbReference>
<organism evidence="1 2">
    <name type="scientific">Gossypium australe</name>
    <dbReference type="NCBI Taxonomy" id="47621"/>
    <lineage>
        <taxon>Eukaryota</taxon>
        <taxon>Viridiplantae</taxon>
        <taxon>Streptophyta</taxon>
        <taxon>Embryophyta</taxon>
        <taxon>Tracheophyta</taxon>
        <taxon>Spermatophyta</taxon>
        <taxon>Magnoliopsida</taxon>
        <taxon>eudicotyledons</taxon>
        <taxon>Gunneridae</taxon>
        <taxon>Pentapetalae</taxon>
        <taxon>rosids</taxon>
        <taxon>malvids</taxon>
        <taxon>Malvales</taxon>
        <taxon>Malvaceae</taxon>
        <taxon>Malvoideae</taxon>
        <taxon>Gossypium</taxon>
    </lineage>
</organism>
<sequence>MKAMHTLFCALGPNEYTKVSLCDNAKEIWDNLEATHERTSRVKESKISFLTLDYELFKAKLEEGIKEMSNCFTHIINGLKALGKTYPNKEMSSNMKLKVKAIEESKYLNSFFLDELIDSLLTYEMKINYNAKEIKEVQKKVGVTFKSTTCEKDGDFSNNDDDDEMTMFAKRFKRKDLIMNLLKRRTLSYECKKLGHIKFECPQWKKRGSSKQKLKAHVATWTDEDLSDNEDQELANLCLMAIDDIKVTSNSSTLNDYSFDELQDAYDELGLEFEVMKSKDMKNVSKLRNKNDLLSKPIMNLKRK</sequence>
<dbReference type="Pfam" id="PF14223">
    <property type="entry name" value="Retrotran_gag_2"/>
    <property type="match status" value="1"/>
</dbReference>
<accession>A0A5B6W895</accession>